<dbReference type="STRING" id="675120.N1PVE1"/>
<protein>
    <recommendedName>
        <fullName evidence="4">Major facilitator superfamily transporter</fullName>
    </recommendedName>
</protein>
<keyword evidence="3" id="KW-1185">Reference proteome</keyword>
<proteinExistence type="predicted"/>
<sequence length="721" mass="84217">MRAILGLRDLSPLRMFRSNFSYQQVPSFSTDSLNGAIQRMSDRWPQNGVAWQERRRRCGIGRFSTTKSIALAIASIVILAVLAGGGIHHHRKHRKEETKDAPYYWMHYNRLNGYYNGIRTLVSPSEHKSENGYNLTEPLTMQPHDQPVAYSKVPPMDPIVYRPYPDYDSQAYLKDHEQVHKCYWDPLDTLEVPDVYAYPGLPQHMADPLFGSYELLGLEDKMCFERYGRYAAYGFGFNESQGGLGPGQKSEKKGSEKVFNRIHFVNQSTIDWGHAQRRCFEKNKARFADDSSGGKKPVQRQAYVLRTWTGYEYSPNQIYALRAMINELSLKSGGEYDVHFLLHVKNNSIPIWADPDVYRETMEQNIPKEFWNMTTLWSEKQMELYYPEPFPDNFANMAGSKVHGVYRSAHFPLQWFSQQHPEYEHFWNWEMDIRYSGHYYEFNTKIAEWAKKEPRKGIWERSRRFYIPKYHGSWENFTSFVEQETAEVDIAKIDVKTSGQVPIWGPYKEFPHRGMLESPPGTTPPTSYEDDKYEWGVGEDADLMVFNPIFDPALTNWVFSWDISGYNKTLPPPPRRTAIITVARLSKRLLDTMHKETWKMKHTMFPEMWPPTVAMHHGLKAVYVPHPVYFDRDWDVGYMNQILNYPVNTWDSPFGWGEHNMLGSSFYYNSGFSGALWRRWLGQWENGEGGRKQEEAGTGRMCLRGTLHHPIKHEKGPEDHE</sequence>
<dbReference type="EMBL" id="KB446537">
    <property type="protein sequence ID" value="EME46379.1"/>
    <property type="molecule type" value="Genomic_DNA"/>
</dbReference>
<accession>N1PVE1</accession>
<dbReference type="AlphaFoldDB" id="N1PVE1"/>
<evidence type="ECO:0000313" key="2">
    <source>
        <dbReference type="EMBL" id="EME46379.1"/>
    </source>
</evidence>
<dbReference type="PANTHER" id="PTHR36205:SF3">
    <property type="entry name" value="MAJOR FACILITATOR SUPERFAMILY TRANSPORTER"/>
    <property type="match status" value="1"/>
</dbReference>
<name>N1PVE1_DOTSN</name>
<reference evidence="3" key="1">
    <citation type="journal article" date="2012" name="PLoS Genet.">
        <title>The genomes of the fungal plant pathogens Cladosporium fulvum and Dothistroma septosporum reveal adaptation to different hosts and lifestyles but also signatures of common ancestry.</title>
        <authorList>
            <person name="de Wit P.J.G.M."/>
            <person name="van der Burgt A."/>
            <person name="Oekmen B."/>
            <person name="Stergiopoulos I."/>
            <person name="Abd-Elsalam K.A."/>
            <person name="Aerts A.L."/>
            <person name="Bahkali A.H."/>
            <person name="Beenen H.G."/>
            <person name="Chettri P."/>
            <person name="Cox M.P."/>
            <person name="Datema E."/>
            <person name="de Vries R.P."/>
            <person name="Dhillon B."/>
            <person name="Ganley A.R."/>
            <person name="Griffiths S.A."/>
            <person name="Guo Y."/>
            <person name="Hamelin R.C."/>
            <person name="Henrissat B."/>
            <person name="Kabir M.S."/>
            <person name="Jashni M.K."/>
            <person name="Kema G."/>
            <person name="Klaubauf S."/>
            <person name="Lapidus A."/>
            <person name="Levasseur A."/>
            <person name="Lindquist E."/>
            <person name="Mehrabi R."/>
            <person name="Ohm R.A."/>
            <person name="Owen T.J."/>
            <person name="Salamov A."/>
            <person name="Schwelm A."/>
            <person name="Schijlen E."/>
            <person name="Sun H."/>
            <person name="van den Burg H.A."/>
            <person name="van Ham R.C.H.J."/>
            <person name="Zhang S."/>
            <person name="Goodwin S.B."/>
            <person name="Grigoriev I.V."/>
            <person name="Collemare J."/>
            <person name="Bradshaw R.E."/>
        </authorList>
    </citation>
    <scope>NUCLEOTIDE SEQUENCE [LARGE SCALE GENOMIC DNA]</scope>
    <source>
        <strain evidence="3">NZE10 / CBS 128990</strain>
    </source>
</reference>
<evidence type="ECO:0000313" key="3">
    <source>
        <dbReference type="Proteomes" id="UP000016933"/>
    </source>
</evidence>
<keyword evidence="1" id="KW-1133">Transmembrane helix</keyword>
<keyword evidence="1" id="KW-0472">Membrane</keyword>
<reference evidence="2 3" key="2">
    <citation type="journal article" date="2012" name="PLoS Pathog.">
        <title>Diverse lifestyles and strategies of plant pathogenesis encoded in the genomes of eighteen Dothideomycetes fungi.</title>
        <authorList>
            <person name="Ohm R.A."/>
            <person name="Feau N."/>
            <person name="Henrissat B."/>
            <person name="Schoch C.L."/>
            <person name="Horwitz B.A."/>
            <person name="Barry K.W."/>
            <person name="Condon B.J."/>
            <person name="Copeland A.C."/>
            <person name="Dhillon B."/>
            <person name="Glaser F."/>
            <person name="Hesse C.N."/>
            <person name="Kosti I."/>
            <person name="LaButti K."/>
            <person name="Lindquist E.A."/>
            <person name="Lucas S."/>
            <person name="Salamov A.A."/>
            <person name="Bradshaw R.E."/>
            <person name="Ciuffetti L."/>
            <person name="Hamelin R.C."/>
            <person name="Kema G.H.J."/>
            <person name="Lawrence C."/>
            <person name="Scott J.A."/>
            <person name="Spatafora J.W."/>
            <person name="Turgeon B.G."/>
            <person name="de Wit P.J.G.M."/>
            <person name="Zhong S."/>
            <person name="Goodwin S.B."/>
            <person name="Grigoriev I.V."/>
        </authorList>
    </citation>
    <scope>NUCLEOTIDE SEQUENCE [LARGE SCALE GENOMIC DNA]</scope>
    <source>
        <strain evidence="3">NZE10 / CBS 128990</strain>
    </source>
</reference>
<dbReference type="PANTHER" id="PTHR36205">
    <property type="entry name" value="CHROMOSOME 19, WHOLE GENOME SHOTGUN SEQUENCE"/>
    <property type="match status" value="1"/>
</dbReference>
<evidence type="ECO:0000256" key="1">
    <source>
        <dbReference type="SAM" id="Phobius"/>
    </source>
</evidence>
<keyword evidence="1" id="KW-0812">Transmembrane</keyword>
<dbReference type="OMA" id="SGHYYEF"/>
<dbReference type="Proteomes" id="UP000016933">
    <property type="component" value="Unassembled WGS sequence"/>
</dbReference>
<gene>
    <name evidence="2" type="ORF">DOTSEDRAFT_70400</name>
</gene>
<dbReference type="InterPro" id="IPR021822">
    <property type="entry name" value="DUF3405"/>
</dbReference>
<dbReference type="OrthoDB" id="3353407at2759"/>
<feature type="transmembrane region" description="Helical" evidence="1">
    <location>
        <begin position="69"/>
        <end position="87"/>
    </location>
</feature>
<evidence type="ECO:0008006" key="4">
    <source>
        <dbReference type="Google" id="ProtNLM"/>
    </source>
</evidence>
<organism evidence="2 3">
    <name type="scientific">Dothistroma septosporum (strain NZE10 / CBS 128990)</name>
    <name type="common">Red band needle blight fungus</name>
    <name type="synonym">Mycosphaerella pini</name>
    <dbReference type="NCBI Taxonomy" id="675120"/>
    <lineage>
        <taxon>Eukaryota</taxon>
        <taxon>Fungi</taxon>
        <taxon>Dikarya</taxon>
        <taxon>Ascomycota</taxon>
        <taxon>Pezizomycotina</taxon>
        <taxon>Dothideomycetes</taxon>
        <taxon>Dothideomycetidae</taxon>
        <taxon>Mycosphaerellales</taxon>
        <taxon>Mycosphaerellaceae</taxon>
        <taxon>Dothistroma</taxon>
    </lineage>
</organism>
<dbReference type="HOGENOM" id="CLU_009650_0_0_1"/>
<dbReference type="eggNOG" id="ENOG502QW68">
    <property type="taxonomic scope" value="Eukaryota"/>
</dbReference>
<dbReference type="Pfam" id="PF11885">
    <property type="entry name" value="DUF3405"/>
    <property type="match status" value="1"/>
</dbReference>